<name>A0ACC2T4U8_9FUNG</name>
<dbReference type="EMBL" id="QTSX02003621">
    <property type="protein sequence ID" value="KAJ9069586.1"/>
    <property type="molecule type" value="Genomic_DNA"/>
</dbReference>
<proteinExistence type="predicted"/>
<protein>
    <submittedName>
        <fullName evidence="1">Uncharacterized protein</fullName>
    </submittedName>
</protein>
<organism evidence="1 2">
    <name type="scientific">Entomophthora muscae</name>
    <dbReference type="NCBI Taxonomy" id="34485"/>
    <lineage>
        <taxon>Eukaryota</taxon>
        <taxon>Fungi</taxon>
        <taxon>Fungi incertae sedis</taxon>
        <taxon>Zoopagomycota</taxon>
        <taxon>Entomophthoromycotina</taxon>
        <taxon>Entomophthoromycetes</taxon>
        <taxon>Entomophthorales</taxon>
        <taxon>Entomophthoraceae</taxon>
        <taxon>Entomophthora</taxon>
    </lineage>
</organism>
<evidence type="ECO:0000313" key="1">
    <source>
        <dbReference type="EMBL" id="KAJ9069586.1"/>
    </source>
</evidence>
<comment type="caution">
    <text evidence="1">The sequence shown here is derived from an EMBL/GenBank/DDBJ whole genome shotgun (WGS) entry which is preliminary data.</text>
</comment>
<evidence type="ECO:0000313" key="2">
    <source>
        <dbReference type="Proteomes" id="UP001165960"/>
    </source>
</evidence>
<gene>
    <name evidence="1" type="ORF">DSO57_1017053</name>
</gene>
<dbReference type="Proteomes" id="UP001165960">
    <property type="component" value="Unassembled WGS sequence"/>
</dbReference>
<keyword evidence="2" id="KW-1185">Reference proteome</keyword>
<accession>A0ACC2T4U8</accession>
<sequence>MIYVGCEGTHTSGHFDICASHGHNLMVYGNDGCAALWMMVSRGHANDARKLWHRNGGGVFSLDQDNLTMPSHLLAMAEFPIFAFEQHLGDLILIPSECAHQVINVGKGYTIKCAWNTTTTESLMHCLESILPVNRRILKPEIFRAKTQLAAVMNGAIKSLESKLWERSLLRSMQI</sequence>
<reference evidence="1" key="1">
    <citation type="submission" date="2022-04" db="EMBL/GenBank/DDBJ databases">
        <title>Genome of the entomopathogenic fungus Entomophthora muscae.</title>
        <authorList>
            <person name="Elya C."/>
            <person name="Lovett B.R."/>
            <person name="Lee E."/>
            <person name="Macias A.M."/>
            <person name="Hajek A.E."/>
            <person name="De Bivort B.L."/>
            <person name="Kasson M.T."/>
            <person name="De Fine Licht H.H."/>
            <person name="Stajich J.E."/>
        </authorList>
    </citation>
    <scope>NUCLEOTIDE SEQUENCE</scope>
    <source>
        <strain evidence="1">Berkeley</strain>
    </source>
</reference>